<dbReference type="InterPro" id="IPR043129">
    <property type="entry name" value="ATPase_NBD"/>
</dbReference>
<evidence type="ECO:0000259" key="2">
    <source>
        <dbReference type="Pfam" id="PF21697"/>
    </source>
</evidence>
<dbReference type="RefSeq" id="WP_165600019.1">
    <property type="nucleotide sequence ID" value="NZ_SORZ01000001.1"/>
</dbReference>
<evidence type="ECO:0000259" key="1">
    <source>
        <dbReference type="Pfam" id="PF02541"/>
    </source>
</evidence>
<name>A0A506UQ63_9PROT</name>
<dbReference type="EMBL" id="SORZ01000001">
    <property type="protein sequence ID" value="TPW35508.1"/>
    <property type="molecule type" value="Genomic_DNA"/>
</dbReference>
<keyword evidence="4" id="KW-1185">Reference proteome</keyword>
<protein>
    <submittedName>
        <fullName evidence="3">Ppx/GppA family phosphatase</fullName>
    </submittedName>
</protein>
<dbReference type="AlphaFoldDB" id="A0A506UQ63"/>
<dbReference type="Pfam" id="PF02541">
    <property type="entry name" value="Ppx-GppA"/>
    <property type="match status" value="1"/>
</dbReference>
<dbReference type="Gene3D" id="3.30.420.150">
    <property type="entry name" value="Exopolyphosphatase. Domain 2"/>
    <property type="match status" value="1"/>
</dbReference>
<evidence type="ECO:0000313" key="3">
    <source>
        <dbReference type="EMBL" id="TPW35508.1"/>
    </source>
</evidence>
<dbReference type="Proteomes" id="UP000315037">
    <property type="component" value="Unassembled WGS sequence"/>
</dbReference>
<dbReference type="InterPro" id="IPR048951">
    <property type="entry name" value="Ppx_C"/>
</dbReference>
<gene>
    <name evidence="3" type="ORF">E3202_00540</name>
</gene>
<feature type="domain" description="Exopolyphosphatase C-terminal" evidence="2">
    <location>
        <begin position="321"/>
        <end position="490"/>
    </location>
</feature>
<dbReference type="InterPro" id="IPR050273">
    <property type="entry name" value="GppA/Ppx_hydrolase"/>
</dbReference>
<evidence type="ECO:0000313" key="4">
    <source>
        <dbReference type="Proteomes" id="UP000315037"/>
    </source>
</evidence>
<comment type="caution">
    <text evidence="3">The sequence shown here is derived from an EMBL/GenBank/DDBJ whole genome shotgun (WGS) entry which is preliminary data.</text>
</comment>
<dbReference type="Gene3D" id="3.30.420.40">
    <property type="match status" value="1"/>
</dbReference>
<reference evidence="3 4" key="1">
    <citation type="submission" date="2019-03" db="EMBL/GenBank/DDBJ databases">
        <title>The complete genome sequence of Neokomagataea sp. Jb2 NBRC113641.</title>
        <authorList>
            <person name="Chua K.-O."/>
            <person name="Chan K.-G."/>
            <person name="See-Too W.-S."/>
        </authorList>
    </citation>
    <scope>NUCLEOTIDE SEQUENCE [LARGE SCALE GENOMIC DNA]</scope>
    <source>
        <strain evidence="3 4">Jb2</strain>
    </source>
</reference>
<accession>A0A506UQ63</accession>
<sequence length="501" mass="54832">MALPPLASPLSPAQRAAIIDLGSNSVRMVVFEGVARNPVPIFNEKATLQLGKGLEKTGCLSEPGMHKAMEVLGRFGRIATAMGADPFVVVATAAVRDARNGPQFIEAAVRHLPQASFRILRGEEEADYAAAGVLCALPEADGLAADIGGGSMELIRISGGTYTNAVTTPLGVIRLAERADDNVLRARDLAEKVLADISWLPSARGRPLYLVGGGFRALARAEISRLRYPLNMVHLFRLTQAQAWEMARWCLDVDAKTLEKLGNVPRKRVEQVPYAAAVLEALLMLQEPDEVVFSAEGLREGWYMRHVAAEVQHLDPMQALAREMAARLGRNTNLPAELVAWTAPLFAAHESPEQSELRGLACLVSDIGSYDHPQYRAEQTYRRLLYCHGVGFEHRARAFLALVLAVRYEMGLNDPVLKPSRKLLSPEMFERAVQLGLALRLAYTLCGGNEALLRDSHLAIEDGTLVLTIRANGLRMAGSALRRRFEKLAEALHMPGRICED</sequence>
<dbReference type="Pfam" id="PF21697">
    <property type="entry name" value="Ppx_C"/>
    <property type="match status" value="1"/>
</dbReference>
<dbReference type="GO" id="GO:0016462">
    <property type="term" value="F:pyrophosphatase activity"/>
    <property type="evidence" value="ECO:0007669"/>
    <property type="project" value="TreeGrafter"/>
</dbReference>
<organism evidence="3 4">
    <name type="scientific">Oecophyllibacter saccharovorans</name>
    <dbReference type="NCBI Taxonomy" id="2558360"/>
    <lineage>
        <taxon>Bacteria</taxon>
        <taxon>Pseudomonadati</taxon>
        <taxon>Pseudomonadota</taxon>
        <taxon>Alphaproteobacteria</taxon>
        <taxon>Acetobacterales</taxon>
        <taxon>Acetobacteraceae</taxon>
        <taxon>Oecophyllibacter</taxon>
    </lineage>
</organism>
<dbReference type="CDD" id="cd24052">
    <property type="entry name" value="ASKHA_NBD_HpPPX-GppA-like"/>
    <property type="match status" value="1"/>
</dbReference>
<feature type="domain" description="Ppx/GppA phosphatase N-terminal" evidence="1">
    <location>
        <begin position="29"/>
        <end position="306"/>
    </location>
</feature>
<proteinExistence type="predicted"/>
<dbReference type="InterPro" id="IPR003695">
    <property type="entry name" value="Ppx_GppA_N"/>
</dbReference>
<dbReference type="SUPFAM" id="SSF109604">
    <property type="entry name" value="HD-domain/PDEase-like"/>
    <property type="match status" value="1"/>
</dbReference>
<dbReference type="Gene3D" id="1.10.3210.10">
    <property type="entry name" value="Hypothetical protein af1432"/>
    <property type="match status" value="1"/>
</dbReference>
<dbReference type="PANTHER" id="PTHR30005:SF0">
    <property type="entry name" value="RETROGRADE REGULATION PROTEIN 2"/>
    <property type="match status" value="1"/>
</dbReference>
<dbReference type="SUPFAM" id="SSF53067">
    <property type="entry name" value="Actin-like ATPase domain"/>
    <property type="match status" value="2"/>
</dbReference>
<dbReference type="PANTHER" id="PTHR30005">
    <property type="entry name" value="EXOPOLYPHOSPHATASE"/>
    <property type="match status" value="1"/>
</dbReference>